<reference evidence="1" key="1">
    <citation type="journal article" date="2022" name="IScience">
        <title>Evolution of zygomycete secretomes and the origins of terrestrial fungal ecologies.</title>
        <authorList>
            <person name="Chang Y."/>
            <person name="Wang Y."/>
            <person name="Mondo S."/>
            <person name="Ahrendt S."/>
            <person name="Andreopoulos W."/>
            <person name="Barry K."/>
            <person name="Beard J."/>
            <person name="Benny G.L."/>
            <person name="Blankenship S."/>
            <person name="Bonito G."/>
            <person name="Cuomo C."/>
            <person name="Desiro A."/>
            <person name="Gervers K.A."/>
            <person name="Hundley H."/>
            <person name="Kuo A."/>
            <person name="LaButti K."/>
            <person name="Lang B.F."/>
            <person name="Lipzen A."/>
            <person name="O'Donnell K."/>
            <person name="Pangilinan J."/>
            <person name="Reynolds N."/>
            <person name="Sandor L."/>
            <person name="Smith M.E."/>
            <person name="Tsang A."/>
            <person name="Grigoriev I.V."/>
            <person name="Stajich J.E."/>
            <person name="Spatafora J.W."/>
        </authorList>
    </citation>
    <scope>NUCLEOTIDE SEQUENCE</scope>
    <source>
        <strain evidence="1">RSA 2281</strain>
    </source>
</reference>
<keyword evidence="2" id="KW-1185">Reference proteome</keyword>
<dbReference type="Proteomes" id="UP001209540">
    <property type="component" value="Unassembled WGS sequence"/>
</dbReference>
<sequence>LNNHKTRSISLSRKDYPILIQPLRQTGFPPCHFGNEIDSLIFLGYPLIKSKKQLDIFFR</sequence>
<dbReference type="EMBL" id="JAIXMP010000004">
    <property type="protein sequence ID" value="KAI9274826.1"/>
    <property type="molecule type" value="Genomic_DNA"/>
</dbReference>
<gene>
    <name evidence="1" type="ORF">BDA99DRAFT_432178</name>
</gene>
<name>A0AAD5KSK4_9FUNG</name>
<accession>A0AAD5KSK4</accession>
<reference evidence="1" key="2">
    <citation type="submission" date="2023-02" db="EMBL/GenBank/DDBJ databases">
        <authorList>
            <consortium name="DOE Joint Genome Institute"/>
            <person name="Mondo S.J."/>
            <person name="Chang Y."/>
            <person name="Wang Y."/>
            <person name="Ahrendt S."/>
            <person name="Andreopoulos W."/>
            <person name="Barry K."/>
            <person name="Beard J."/>
            <person name="Benny G.L."/>
            <person name="Blankenship S."/>
            <person name="Bonito G."/>
            <person name="Cuomo C."/>
            <person name="Desiro A."/>
            <person name="Gervers K.A."/>
            <person name="Hundley H."/>
            <person name="Kuo A."/>
            <person name="LaButti K."/>
            <person name="Lang B.F."/>
            <person name="Lipzen A."/>
            <person name="O'Donnell K."/>
            <person name="Pangilinan J."/>
            <person name="Reynolds N."/>
            <person name="Sandor L."/>
            <person name="Smith M.W."/>
            <person name="Tsang A."/>
            <person name="Grigoriev I.V."/>
            <person name="Stajich J.E."/>
            <person name="Spatafora J.W."/>
        </authorList>
    </citation>
    <scope>NUCLEOTIDE SEQUENCE</scope>
    <source>
        <strain evidence="1">RSA 2281</strain>
    </source>
</reference>
<organism evidence="1 2">
    <name type="scientific">Phascolomyces articulosus</name>
    <dbReference type="NCBI Taxonomy" id="60185"/>
    <lineage>
        <taxon>Eukaryota</taxon>
        <taxon>Fungi</taxon>
        <taxon>Fungi incertae sedis</taxon>
        <taxon>Mucoromycota</taxon>
        <taxon>Mucoromycotina</taxon>
        <taxon>Mucoromycetes</taxon>
        <taxon>Mucorales</taxon>
        <taxon>Lichtheimiaceae</taxon>
        <taxon>Phascolomyces</taxon>
    </lineage>
</organism>
<evidence type="ECO:0000313" key="2">
    <source>
        <dbReference type="Proteomes" id="UP001209540"/>
    </source>
</evidence>
<proteinExistence type="predicted"/>
<feature type="non-terminal residue" evidence="1">
    <location>
        <position position="1"/>
    </location>
</feature>
<dbReference type="AlphaFoldDB" id="A0AAD5KSK4"/>
<comment type="caution">
    <text evidence="1">The sequence shown here is derived from an EMBL/GenBank/DDBJ whole genome shotgun (WGS) entry which is preliminary data.</text>
</comment>
<evidence type="ECO:0000313" key="1">
    <source>
        <dbReference type="EMBL" id="KAI9274826.1"/>
    </source>
</evidence>
<protein>
    <submittedName>
        <fullName evidence="1">Uncharacterized protein</fullName>
    </submittedName>
</protein>